<keyword evidence="3" id="KW-1185">Reference proteome</keyword>
<reference evidence="2 3" key="1">
    <citation type="submission" date="2013-11" db="EMBL/GenBank/DDBJ databases">
        <title>The Damaraland mole rat (Fukomys damarensis) genome and evolution of African mole rats.</title>
        <authorList>
            <person name="Gladyshev V.N."/>
            <person name="Fang X."/>
        </authorList>
    </citation>
    <scope>NUCLEOTIDE SEQUENCE [LARGE SCALE GENOMIC DNA]</scope>
    <source>
        <tissue evidence="2">Liver</tissue>
    </source>
</reference>
<dbReference type="AlphaFoldDB" id="A0A091DYF3"/>
<feature type="region of interest" description="Disordered" evidence="1">
    <location>
        <begin position="126"/>
        <end position="157"/>
    </location>
</feature>
<proteinExistence type="predicted"/>
<protein>
    <submittedName>
        <fullName evidence="2">Uncharacterized protein</fullName>
    </submittedName>
</protein>
<gene>
    <name evidence="2" type="ORF">H920_01463</name>
</gene>
<dbReference type="Proteomes" id="UP000028990">
    <property type="component" value="Unassembled WGS sequence"/>
</dbReference>
<organism evidence="2 3">
    <name type="scientific">Fukomys damarensis</name>
    <name type="common">Damaraland mole rat</name>
    <name type="synonym">Cryptomys damarensis</name>
    <dbReference type="NCBI Taxonomy" id="885580"/>
    <lineage>
        <taxon>Eukaryota</taxon>
        <taxon>Metazoa</taxon>
        <taxon>Chordata</taxon>
        <taxon>Craniata</taxon>
        <taxon>Vertebrata</taxon>
        <taxon>Euteleostomi</taxon>
        <taxon>Mammalia</taxon>
        <taxon>Eutheria</taxon>
        <taxon>Euarchontoglires</taxon>
        <taxon>Glires</taxon>
        <taxon>Rodentia</taxon>
        <taxon>Hystricomorpha</taxon>
        <taxon>Bathyergidae</taxon>
        <taxon>Fukomys</taxon>
    </lineage>
</organism>
<name>A0A091DYF3_FUKDA</name>
<accession>A0A091DYF3</accession>
<dbReference type="EMBL" id="KN121093">
    <property type="protein sequence ID" value="KFO37139.1"/>
    <property type="molecule type" value="Genomic_DNA"/>
</dbReference>
<evidence type="ECO:0000256" key="1">
    <source>
        <dbReference type="SAM" id="MobiDB-lite"/>
    </source>
</evidence>
<sequence>MQLMVLPESQNDHGGGSHGSALLLEEEMEEEEEEEKEGRPGLVVHCFGVVTGLHTMAILSDINKSSIANVHKHPCPKLHAHMQVIRYLNSVPIPVTKPNPNPNSQHHSQVPIQRYSKSYTLPDSKAKSECCPMGTKCSTQEPPEATPDPDPDSPQWM</sequence>
<evidence type="ECO:0000313" key="2">
    <source>
        <dbReference type="EMBL" id="KFO37139.1"/>
    </source>
</evidence>
<evidence type="ECO:0000313" key="3">
    <source>
        <dbReference type="Proteomes" id="UP000028990"/>
    </source>
</evidence>